<dbReference type="HOGENOM" id="CLU_117163_0_0_5"/>
<name>H6SLJ3_PARPM</name>
<feature type="domain" description="UspA" evidence="1">
    <location>
        <begin position="11"/>
        <end position="148"/>
    </location>
</feature>
<dbReference type="AlphaFoldDB" id="H6SLJ3"/>
<dbReference type="SUPFAM" id="SSF52402">
    <property type="entry name" value="Adenine nucleotide alpha hydrolases-like"/>
    <property type="match status" value="1"/>
</dbReference>
<evidence type="ECO:0000259" key="1">
    <source>
        <dbReference type="Pfam" id="PF00582"/>
    </source>
</evidence>
<dbReference type="Pfam" id="PF00582">
    <property type="entry name" value="Usp"/>
    <property type="match status" value="1"/>
</dbReference>
<dbReference type="EMBL" id="HE663493">
    <property type="protein sequence ID" value="CCG08858.1"/>
    <property type="molecule type" value="Genomic_DNA"/>
</dbReference>
<dbReference type="Gene3D" id="3.40.50.620">
    <property type="entry name" value="HUPs"/>
    <property type="match status" value="1"/>
</dbReference>
<sequence length="161" mass="17514">MPLPPAPLHDRTFLVVVDDTEEMRAALTFACRRARATNGRVALVRIIEPPEVQHFAFIGKIIEQETREDAEQTLQRMAAEVNRRSGHLPSLYVRQGKPVDELLALVRDEPGISVLVLAAGAGKDGPGPLVTACGHGLGSRLRIPVTIVPAGMSERDIERLA</sequence>
<proteinExistence type="predicted"/>
<organism evidence="2 3">
    <name type="scientific">Pararhodospirillum photometricum DSM 122</name>
    <dbReference type="NCBI Taxonomy" id="1150469"/>
    <lineage>
        <taxon>Bacteria</taxon>
        <taxon>Pseudomonadati</taxon>
        <taxon>Pseudomonadota</taxon>
        <taxon>Alphaproteobacteria</taxon>
        <taxon>Rhodospirillales</taxon>
        <taxon>Rhodospirillaceae</taxon>
        <taxon>Pararhodospirillum</taxon>
    </lineage>
</organism>
<dbReference type="RefSeq" id="WP_014415492.1">
    <property type="nucleotide sequence ID" value="NC_017059.1"/>
</dbReference>
<reference evidence="2 3" key="1">
    <citation type="submission" date="2012-02" db="EMBL/GenBank/DDBJ databases">
        <title>Shotgun genome sequence of Phaeospirillum photometricum DSM 122.</title>
        <authorList>
            <person name="Duquesne K."/>
            <person name="Sturgis J."/>
        </authorList>
    </citation>
    <scope>NUCLEOTIDE SEQUENCE [LARGE SCALE GENOMIC DNA]</scope>
    <source>
        <strain evidence="3">DSM122</strain>
    </source>
</reference>
<dbReference type="CDD" id="cd00293">
    <property type="entry name" value="USP-like"/>
    <property type="match status" value="1"/>
</dbReference>
<evidence type="ECO:0000313" key="3">
    <source>
        <dbReference type="Proteomes" id="UP000033220"/>
    </source>
</evidence>
<dbReference type="Proteomes" id="UP000033220">
    <property type="component" value="Chromosome DSM 122"/>
</dbReference>
<dbReference type="eggNOG" id="COG0589">
    <property type="taxonomic scope" value="Bacteria"/>
</dbReference>
<dbReference type="KEGG" id="rpm:RSPPHO_02232"/>
<accession>H6SLJ3</accession>
<keyword evidence="3" id="KW-1185">Reference proteome</keyword>
<dbReference type="InterPro" id="IPR006016">
    <property type="entry name" value="UspA"/>
</dbReference>
<dbReference type="OrthoDB" id="9813682at2"/>
<dbReference type="STRING" id="1150469.RSPPHO_02232"/>
<evidence type="ECO:0000313" key="2">
    <source>
        <dbReference type="EMBL" id="CCG08858.1"/>
    </source>
</evidence>
<gene>
    <name evidence="2" type="ORF">RSPPHO_02232</name>
</gene>
<dbReference type="InterPro" id="IPR014729">
    <property type="entry name" value="Rossmann-like_a/b/a_fold"/>
</dbReference>
<dbReference type="PATRIC" id="fig|1150469.3.peg.2508"/>
<protein>
    <submittedName>
        <fullName evidence="2">UspA</fullName>
    </submittedName>
</protein>